<comment type="similarity">
    <text evidence="2 13">Belongs to the methyltransferase superfamily. RRP8 family.</text>
</comment>
<dbReference type="GO" id="GO:0006364">
    <property type="term" value="P:rRNA processing"/>
    <property type="evidence" value="ECO:0007669"/>
    <property type="project" value="UniProtKB-UniRule"/>
</dbReference>
<dbReference type="InterPro" id="IPR007823">
    <property type="entry name" value="RRP8"/>
</dbReference>
<evidence type="ECO:0000313" key="15">
    <source>
        <dbReference type="EMBL" id="PCG74593.1"/>
    </source>
</evidence>
<evidence type="ECO:0000256" key="5">
    <source>
        <dbReference type="ARBA" id="ARBA00022552"/>
    </source>
</evidence>
<evidence type="ECO:0000256" key="7">
    <source>
        <dbReference type="ARBA" id="ARBA00022679"/>
    </source>
</evidence>
<evidence type="ECO:0000256" key="11">
    <source>
        <dbReference type="ARBA" id="ARBA00023163"/>
    </source>
</evidence>
<evidence type="ECO:0000256" key="1">
    <source>
        <dbReference type="ARBA" id="ARBA00004604"/>
    </source>
</evidence>
<keyword evidence="4" id="KW-0678">Repressor</keyword>
<evidence type="ECO:0000256" key="14">
    <source>
        <dbReference type="SAM" id="MobiDB-lite"/>
    </source>
</evidence>
<dbReference type="GO" id="GO:0046015">
    <property type="term" value="P:regulation of transcription by glucose"/>
    <property type="evidence" value="ECO:0007669"/>
    <property type="project" value="TreeGrafter"/>
</dbReference>
<proteinExistence type="inferred from homology"/>
<dbReference type="EMBL" id="NWSH01000725">
    <property type="protein sequence ID" value="PCG74593.1"/>
    <property type="molecule type" value="Genomic_DNA"/>
</dbReference>
<dbReference type="GO" id="GO:0033553">
    <property type="term" value="C:rDNA heterochromatin"/>
    <property type="evidence" value="ECO:0007669"/>
    <property type="project" value="TreeGrafter"/>
</dbReference>
<dbReference type="Gene3D" id="1.10.10.2150">
    <property type="entry name" value="Ribosomal RNA-processing protein 8, N-terminal domain"/>
    <property type="match status" value="1"/>
</dbReference>
<dbReference type="InterPro" id="IPR029063">
    <property type="entry name" value="SAM-dependent_MTases_sf"/>
</dbReference>
<dbReference type="GO" id="GO:0005677">
    <property type="term" value="C:chromatin silencing complex"/>
    <property type="evidence" value="ECO:0007669"/>
    <property type="project" value="TreeGrafter"/>
</dbReference>
<gene>
    <name evidence="15" type="ORF">B5V51_13104</name>
</gene>
<feature type="compositionally biased region" description="Basic and acidic residues" evidence="14">
    <location>
        <begin position="26"/>
        <end position="44"/>
    </location>
</feature>
<organism evidence="15">
    <name type="scientific">Heliothis virescens</name>
    <name type="common">Tobacco budworm moth</name>
    <dbReference type="NCBI Taxonomy" id="7102"/>
    <lineage>
        <taxon>Eukaryota</taxon>
        <taxon>Metazoa</taxon>
        <taxon>Ecdysozoa</taxon>
        <taxon>Arthropoda</taxon>
        <taxon>Hexapoda</taxon>
        <taxon>Insecta</taxon>
        <taxon>Pterygota</taxon>
        <taxon>Neoptera</taxon>
        <taxon>Endopterygota</taxon>
        <taxon>Lepidoptera</taxon>
        <taxon>Glossata</taxon>
        <taxon>Ditrysia</taxon>
        <taxon>Noctuoidea</taxon>
        <taxon>Noctuidae</taxon>
        <taxon>Heliothinae</taxon>
        <taxon>Heliothis</taxon>
    </lineage>
</organism>
<dbReference type="STRING" id="7102.A0A2A4JT06"/>
<dbReference type="PANTHER" id="PTHR12787:SF0">
    <property type="entry name" value="RIBOSOMAL RNA-PROCESSING PROTEIN 8"/>
    <property type="match status" value="1"/>
</dbReference>
<dbReference type="SUPFAM" id="SSF53335">
    <property type="entry name" value="S-adenosyl-L-methionine-dependent methyltransferases"/>
    <property type="match status" value="1"/>
</dbReference>
<reference evidence="15" key="1">
    <citation type="submission" date="2017-09" db="EMBL/GenBank/DDBJ databases">
        <title>Contemporary evolution of a Lepidopteran species, Heliothis virescens, in response to modern agricultural practices.</title>
        <authorList>
            <person name="Fritz M.L."/>
            <person name="Deyonke A.M."/>
            <person name="Papanicolaou A."/>
            <person name="Micinski S."/>
            <person name="Westbrook J."/>
            <person name="Gould F."/>
        </authorList>
    </citation>
    <scope>NUCLEOTIDE SEQUENCE [LARGE SCALE GENOMIC DNA]</scope>
    <source>
        <strain evidence="15">HvINT-</strain>
        <tissue evidence="15">Whole body</tissue>
    </source>
</reference>
<dbReference type="Gene3D" id="3.40.50.150">
    <property type="entry name" value="Vaccinia Virus protein VP39"/>
    <property type="match status" value="1"/>
</dbReference>
<dbReference type="PANTHER" id="PTHR12787">
    <property type="entry name" value="RIBOSOMAL RNA-PROCESSING PROTEIN 8"/>
    <property type="match status" value="1"/>
</dbReference>
<keyword evidence="6 13" id="KW-0489">Methyltransferase</keyword>
<evidence type="ECO:0000256" key="9">
    <source>
        <dbReference type="ARBA" id="ARBA00022853"/>
    </source>
</evidence>
<dbReference type="Pfam" id="PF05148">
    <property type="entry name" value="Methyltransf_8"/>
    <property type="match status" value="1"/>
</dbReference>
<dbReference type="GO" id="GO:0000183">
    <property type="term" value="P:rDNA heterochromatin formation"/>
    <property type="evidence" value="ECO:0007669"/>
    <property type="project" value="TreeGrafter"/>
</dbReference>
<keyword evidence="9" id="KW-0156">Chromatin regulator</keyword>
<keyword evidence="7 13" id="KW-0808">Transferase</keyword>
<dbReference type="GO" id="GO:0008168">
    <property type="term" value="F:methyltransferase activity"/>
    <property type="evidence" value="ECO:0007669"/>
    <property type="project" value="UniProtKB-KW"/>
</dbReference>
<keyword evidence="8 13" id="KW-0949">S-adenosyl-L-methionine</keyword>
<comment type="caution">
    <text evidence="15">The sequence shown here is derived from an EMBL/GenBank/DDBJ whole genome shotgun (WGS) entry which is preliminary data.</text>
</comment>
<feature type="compositionally biased region" description="Basic residues" evidence="14">
    <location>
        <begin position="126"/>
        <end position="135"/>
    </location>
</feature>
<keyword evidence="12 13" id="KW-0539">Nucleus</keyword>
<feature type="compositionally biased region" description="Polar residues" evidence="14">
    <location>
        <begin position="139"/>
        <end position="148"/>
    </location>
</feature>
<feature type="compositionally biased region" description="Polar residues" evidence="14">
    <location>
        <begin position="45"/>
        <end position="55"/>
    </location>
</feature>
<evidence type="ECO:0000256" key="6">
    <source>
        <dbReference type="ARBA" id="ARBA00022603"/>
    </source>
</evidence>
<dbReference type="GO" id="GO:0005730">
    <property type="term" value="C:nucleolus"/>
    <property type="evidence" value="ECO:0007669"/>
    <property type="project" value="UniProtKB-SubCell"/>
</dbReference>
<name>A0A2A4JT06_HELVI</name>
<feature type="region of interest" description="Disordered" evidence="14">
    <location>
        <begin position="20"/>
        <end position="61"/>
    </location>
</feature>
<keyword evidence="11" id="KW-0804">Transcription</keyword>
<evidence type="ECO:0000256" key="10">
    <source>
        <dbReference type="ARBA" id="ARBA00023015"/>
    </source>
</evidence>
<keyword evidence="10" id="KW-0805">Transcription regulation</keyword>
<evidence type="ECO:0000256" key="13">
    <source>
        <dbReference type="RuleBase" id="RU365074"/>
    </source>
</evidence>
<dbReference type="FunFam" id="1.10.10.2150:FF:000001">
    <property type="entry name" value="Ribosomal RNA-processing protein 8"/>
    <property type="match status" value="1"/>
</dbReference>
<dbReference type="InterPro" id="IPR042036">
    <property type="entry name" value="RRP8_N"/>
</dbReference>
<evidence type="ECO:0000256" key="8">
    <source>
        <dbReference type="ARBA" id="ARBA00022691"/>
    </source>
</evidence>
<evidence type="ECO:0000256" key="2">
    <source>
        <dbReference type="ARBA" id="ARBA00006301"/>
    </source>
</evidence>
<protein>
    <recommendedName>
        <fullName evidence="3 13">Ribosomal RNA-processing protein 8</fullName>
        <ecNumber evidence="13">2.1.1.-</ecNumber>
    </recommendedName>
</protein>
<keyword evidence="5 13" id="KW-0698">rRNA processing</keyword>
<dbReference type="FunFam" id="3.40.50.150:FF:000068">
    <property type="entry name" value="Ribosomal RNA-processing protein 8"/>
    <property type="match status" value="1"/>
</dbReference>
<evidence type="ECO:0000256" key="3">
    <source>
        <dbReference type="ARBA" id="ARBA00020203"/>
    </source>
</evidence>
<dbReference type="GO" id="GO:0042149">
    <property type="term" value="P:cellular response to glucose starvation"/>
    <property type="evidence" value="ECO:0007669"/>
    <property type="project" value="TreeGrafter"/>
</dbReference>
<dbReference type="AlphaFoldDB" id="A0A2A4JT06"/>
<sequence>MFKIPDWEDDVPKTKTTFIQKVKKKDKPEKQIKTSKQNHVEEKNNNISANGVNQASRKRKIENKVIKKTKSNTVPNTNKKKTVEEYEIPETQNFDEILLNAKKKKFNEVIENDDKEDLLFSEKKQNTRKKNKTKKNPNSISINEKSRESITTIDNKTNSDINESITVNPKKARLRSLIESNSHRNSINISKTGNKLRDRMLERLKAAQFRYLNEKLYTSSGSEAQQLFQSDPAAFETYHQGYQLQVKKWPVNPLDVIVKKIMKMPKTHLIADLGCGEAALSRRVPHKVRSFDLVASAPGVEACDMARTPLLTASMDVTVYCLALMGTDLTQYLVEANRVLKMGGHLLIAEVESRFDKVEDFAKEVERLGFKLKQLDKSNKVFFFMEFTKIREPPVKKAKLPALTLKPCLYKRR</sequence>
<dbReference type="GO" id="GO:0032259">
    <property type="term" value="P:methylation"/>
    <property type="evidence" value="ECO:0007669"/>
    <property type="project" value="UniProtKB-KW"/>
</dbReference>
<feature type="region of interest" description="Disordered" evidence="14">
    <location>
        <begin position="121"/>
        <end position="148"/>
    </location>
</feature>
<dbReference type="EC" id="2.1.1.-" evidence="13"/>
<comment type="subcellular location">
    <subcellularLocation>
        <location evidence="1 13">Nucleus</location>
        <location evidence="1 13">Nucleolus</location>
    </subcellularLocation>
</comment>
<accession>A0A2A4JT06</accession>
<evidence type="ECO:0000256" key="4">
    <source>
        <dbReference type="ARBA" id="ARBA00022491"/>
    </source>
</evidence>
<evidence type="ECO:0000256" key="12">
    <source>
        <dbReference type="ARBA" id="ARBA00023242"/>
    </source>
</evidence>
<comment type="function">
    <text evidence="13">Probable methyltransferase required to silence rDNA.</text>
</comment>